<reference evidence="2" key="1">
    <citation type="journal article" date="2021" name="PeerJ">
        <title>Extensive microbial diversity within the chicken gut microbiome revealed by metagenomics and culture.</title>
        <authorList>
            <person name="Gilroy R."/>
            <person name="Ravi A."/>
            <person name="Getino M."/>
            <person name="Pursley I."/>
            <person name="Horton D.L."/>
            <person name="Alikhan N.F."/>
            <person name="Baker D."/>
            <person name="Gharbi K."/>
            <person name="Hall N."/>
            <person name="Watson M."/>
            <person name="Adriaenssens E.M."/>
            <person name="Foster-Nyarko E."/>
            <person name="Jarju S."/>
            <person name="Secka A."/>
            <person name="Antonio M."/>
            <person name="Oren A."/>
            <person name="Chaudhuri R.R."/>
            <person name="La Ragione R."/>
            <person name="Hildebrand F."/>
            <person name="Pallen M.J."/>
        </authorList>
    </citation>
    <scope>NUCLEOTIDE SEQUENCE</scope>
    <source>
        <strain evidence="2">CHK179-5677</strain>
    </source>
</reference>
<dbReference type="EMBL" id="DYUC01000045">
    <property type="protein sequence ID" value="HJG86348.1"/>
    <property type="molecule type" value="Genomic_DNA"/>
</dbReference>
<proteinExistence type="predicted"/>
<dbReference type="RefSeq" id="WP_295368144.1">
    <property type="nucleotide sequence ID" value="NZ_DYUC01000045.1"/>
</dbReference>
<accession>A0A921SSC9</accession>
<evidence type="ECO:0000313" key="2">
    <source>
        <dbReference type="EMBL" id="HJG86348.1"/>
    </source>
</evidence>
<reference evidence="2" key="2">
    <citation type="submission" date="2021-09" db="EMBL/GenBank/DDBJ databases">
        <authorList>
            <person name="Gilroy R."/>
        </authorList>
    </citation>
    <scope>NUCLEOTIDE SEQUENCE</scope>
    <source>
        <strain evidence="2">CHK179-5677</strain>
    </source>
</reference>
<dbReference type="AlphaFoldDB" id="A0A921SSC9"/>
<feature type="transmembrane region" description="Helical" evidence="1">
    <location>
        <begin position="146"/>
        <end position="166"/>
    </location>
</feature>
<evidence type="ECO:0000256" key="1">
    <source>
        <dbReference type="SAM" id="Phobius"/>
    </source>
</evidence>
<name>A0A921SSC9_9FIRM</name>
<sequence>MYQDIRAQKGRFLLRALLWLIFVSQFAQALIPLIRAGGGLTPLAVLSALASLLPSAVVLWALYRGSRAALVVFCLIGFEQIAAFSNWILPRYQEAMAPADALGYASLALSAADVVLRVIVLCQMFSGSAVPVWLECRRDMRRRKDLVLELALFGASVLLLLLFFFLPL</sequence>
<keyword evidence="1" id="KW-0472">Membrane</keyword>
<keyword evidence="1" id="KW-0812">Transmembrane</keyword>
<feature type="transmembrane region" description="Helical" evidence="1">
    <location>
        <begin position="70"/>
        <end position="89"/>
    </location>
</feature>
<evidence type="ECO:0000313" key="3">
    <source>
        <dbReference type="Proteomes" id="UP000760668"/>
    </source>
</evidence>
<feature type="transmembrane region" description="Helical" evidence="1">
    <location>
        <begin position="12"/>
        <end position="31"/>
    </location>
</feature>
<comment type="caution">
    <text evidence="2">The sequence shown here is derived from an EMBL/GenBank/DDBJ whole genome shotgun (WGS) entry which is preliminary data.</text>
</comment>
<feature type="transmembrane region" description="Helical" evidence="1">
    <location>
        <begin position="101"/>
        <end position="134"/>
    </location>
</feature>
<dbReference type="Proteomes" id="UP000760668">
    <property type="component" value="Unassembled WGS sequence"/>
</dbReference>
<gene>
    <name evidence="2" type="ORF">K8V01_04905</name>
</gene>
<feature type="transmembrane region" description="Helical" evidence="1">
    <location>
        <begin position="43"/>
        <end position="63"/>
    </location>
</feature>
<keyword evidence="1" id="KW-1133">Transmembrane helix</keyword>
<organism evidence="2 3">
    <name type="scientific">Pseudoflavonifractor capillosus</name>
    <dbReference type="NCBI Taxonomy" id="106588"/>
    <lineage>
        <taxon>Bacteria</taxon>
        <taxon>Bacillati</taxon>
        <taxon>Bacillota</taxon>
        <taxon>Clostridia</taxon>
        <taxon>Eubacteriales</taxon>
        <taxon>Oscillospiraceae</taxon>
        <taxon>Pseudoflavonifractor</taxon>
    </lineage>
</organism>
<protein>
    <submittedName>
        <fullName evidence="2">Uncharacterized protein</fullName>
    </submittedName>
</protein>